<evidence type="ECO:0000313" key="1">
    <source>
        <dbReference type="EMBL" id="KAE9544035.1"/>
    </source>
</evidence>
<dbReference type="EMBL" id="VYZN01000003">
    <property type="protein sequence ID" value="KAE9544035.1"/>
    <property type="molecule type" value="Genomic_DNA"/>
</dbReference>
<accession>A0A6G0U4J4</accession>
<comment type="caution">
    <text evidence="1">The sequence shown here is derived from an EMBL/GenBank/DDBJ whole genome shotgun (WGS) entry which is preliminary data.</text>
</comment>
<organism evidence="1 2">
    <name type="scientific">Aphis glycines</name>
    <name type="common">Soybean aphid</name>
    <dbReference type="NCBI Taxonomy" id="307491"/>
    <lineage>
        <taxon>Eukaryota</taxon>
        <taxon>Metazoa</taxon>
        <taxon>Ecdysozoa</taxon>
        <taxon>Arthropoda</taxon>
        <taxon>Hexapoda</taxon>
        <taxon>Insecta</taxon>
        <taxon>Pterygota</taxon>
        <taxon>Neoptera</taxon>
        <taxon>Paraneoptera</taxon>
        <taxon>Hemiptera</taxon>
        <taxon>Sternorrhyncha</taxon>
        <taxon>Aphidomorpha</taxon>
        <taxon>Aphidoidea</taxon>
        <taxon>Aphididae</taxon>
        <taxon>Aphidini</taxon>
        <taxon>Aphis</taxon>
        <taxon>Aphis</taxon>
    </lineage>
</organism>
<protein>
    <submittedName>
        <fullName evidence="1">Uncharacterized protein</fullName>
    </submittedName>
</protein>
<sequence>MALFVEINTHTHVNVCYDKLMSKIKSTVFSTKTYLFVVHQSDGPNNAIRTIGLMDRRYIAASCPQKYCHKPKLSEFYSDYVNASCLYRSCVLCSVSRRQHVQVLTLLLPFMAFLKRGLLKRIFAIPLASFSRSTDPLLSKYWNIIFFASVRHYYLFNENTILFFVHRKTSLNKSFTVLKLSTILGTSFFPSIYEIAIACAPSAHCVESRYLLKLKSISTVVLITCFAYDNFDFRIFEEKCMENLVPNFQNLVIKEKNFMIFQLQNNLQIFAFSTDFLLDDLEC</sequence>
<keyword evidence="2" id="KW-1185">Reference proteome</keyword>
<proteinExistence type="predicted"/>
<evidence type="ECO:0000313" key="2">
    <source>
        <dbReference type="Proteomes" id="UP000475862"/>
    </source>
</evidence>
<dbReference type="AlphaFoldDB" id="A0A6G0U4J4"/>
<name>A0A6G0U4J4_APHGL</name>
<gene>
    <name evidence="1" type="ORF">AGLY_001724</name>
</gene>
<dbReference type="Proteomes" id="UP000475862">
    <property type="component" value="Unassembled WGS sequence"/>
</dbReference>
<reference evidence="1 2" key="1">
    <citation type="submission" date="2019-08" db="EMBL/GenBank/DDBJ databases">
        <title>The genome of the soybean aphid Biotype 1, its phylome, world population structure and adaptation to the North American continent.</title>
        <authorList>
            <person name="Giordano R."/>
            <person name="Donthu R.K."/>
            <person name="Hernandez A.G."/>
            <person name="Wright C.L."/>
            <person name="Zimin A.V."/>
        </authorList>
    </citation>
    <scope>NUCLEOTIDE SEQUENCE [LARGE SCALE GENOMIC DNA]</scope>
    <source>
        <tissue evidence="1">Whole aphids</tissue>
    </source>
</reference>